<evidence type="ECO:0000313" key="1">
    <source>
        <dbReference type="EMBL" id="MBA5629141.1"/>
    </source>
</evidence>
<evidence type="ECO:0000313" key="2">
    <source>
        <dbReference type="Proteomes" id="UP000552241"/>
    </source>
</evidence>
<keyword evidence="2" id="KW-1185">Reference proteome</keyword>
<dbReference type="Proteomes" id="UP000552241">
    <property type="component" value="Unassembled WGS sequence"/>
</dbReference>
<dbReference type="RefSeq" id="WP_182042706.1">
    <property type="nucleotide sequence ID" value="NZ_JACDZE010000001.1"/>
</dbReference>
<sequence>METNEKNTFISGTIDARLKLLMSIRDFQKDFTTNAQEIEKATQDLISAYEKGLGFLYEYAEEDFKKEADEILNEVRVHANQMNHQLKKTADQILERKEKTNYSKNWEEFETHHKYLKEAALKFESKGQNALPEDKKVEWEDNFVVFEKDIEPRIKMKSEFEKFILDFVYKYDKDELNKISEIVHENSSKDIDWSNPVEYKNQYIKAISEFQREFKPQNLWDSFMELLAGGVHPSPSERVMLEKWADGEQKTREDM</sequence>
<accession>A0A838ZHJ2</accession>
<gene>
    <name evidence="1" type="ORF">HU137_05075</name>
</gene>
<name>A0A838ZHJ2_9FLAO</name>
<reference evidence="1 2" key="1">
    <citation type="submission" date="2020-07" db="EMBL/GenBank/DDBJ databases">
        <title>Moheibacter lacus sp. nov., a member of the family Flavobacteriaceae isolated from freshwater lake sediment.</title>
        <authorList>
            <person name="Liu Y."/>
        </authorList>
    </citation>
    <scope>NUCLEOTIDE SEQUENCE [LARGE SCALE GENOMIC DNA]</scope>
    <source>
        <strain evidence="1 2">BDHS18</strain>
    </source>
</reference>
<comment type="caution">
    <text evidence="1">The sequence shown here is derived from an EMBL/GenBank/DDBJ whole genome shotgun (WGS) entry which is preliminary data.</text>
</comment>
<dbReference type="AlphaFoldDB" id="A0A838ZHJ2"/>
<proteinExistence type="predicted"/>
<protein>
    <submittedName>
        <fullName evidence="1">Uncharacterized protein</fullName>
    </submittedName>
</protein>
<dbReference type="EMBL" id="JACDZE010000001">
    <property type="protein sequence ID" value="MBA5629141.1"/>
    <property type="molecule type" value="Genomic_DNA"/>
</dbReference>
<organism evidence="1 2">
    <name type="scientific">Moheibacter lacus</name>
    <dbReference type="NCBI Taxonomy" id="2745851"/>
    <lineage>
        <taxon>Bacteria</taxon>
        <taxon>Pseudomonadati</taxon>
        <taxon>Bacteroidota</taxon>
        <taxon>Flavobacteriia</taxon>
        <taxon>Flavobacteriales</taxon>
        <taxon>Weeksellaceae</taxon>
        <taxon>Moheibacter</taxon>
    </lineage>
</organism>